<gene>
    <name evidence="7" type="ORF">D7294_28415</name>
</gene>
<comment type="caution">
    <text evidence="7">The sequence shown here is derived from an EMBL/GenBank/DDBJ whole genome shotgun (WGS) entry which is preliminary data.</text>
</comment>
<dbReference type="Gene3D" id="1.10.357.10">
    <property type="entry name" value="Tetracycline Repressor, domain 2"/>
    <property type="match status" value="1"/>
</dbReference>
<keyword evidence="3" id="KW-0804">Transcription</keyword>
<evidence type="ECO:0000256" key="2">
    <source>
        <dbReference type="ARBA" id="ARBA00023125"/>
    </source>
</evidence>
<evidence type="ECO:0000256" key="4">
    <source>
        <dbReference type="PROSITE-ProRule" id="PRU00335"/>
    </source>
</evidence>
<dbReference type="PANTHER" id="PTHR30055:SF234">
    <property type="entry name" value="HTH-TYPE TRANSCRIPTIONAL REGULATOR BETI"/>
    <property type="match status" value="1"/>
</dbReference>
<dbReference type="EMBL" id="RBAL01000026">
    <property type="protein sequence ID" value="RKN37293.1"/>
    <property type="molecule type" value="Genomic_DNA"/>
</dbReference>
<dbReference type="InterPro" id="IPR050109">
    <property type="entry name" value="HTH-type_TetR-like_transc_reg"/>
</dbReference>
<dbReference type="SUPFAM" id="SSF46689">
    <property type="entry name" value="Homeodomain-like"/>
    <property type="match status" value="1"/>
</dbReference>
<feature type="domain" description="HTH tetR-type" evidence="6">
    <location>
        <begin position="59"/>
        <end position="118"/>
    </location>
</feature>
<evidence type="ECO:0000256" key="1">
    <source>
        <dbReference type="ARBA" id="ARBA00023015"/>
    </source>
</evidence>
<reference evidence="7 8" key="1">
    <citation type="journal article" date="2014" name="Int. J. Syst. Evol. Microbiol.">
        <title>Streptomyces hoynatensis sp. nov., isolated from deep marine sediment.</title>
        <authorList>
            <person name="Veyisoglu A."/>
            <person name="Sahin N."/>
        </authorList>
    </citation>
    <scope>NUCLEOTIDE SEQUENCE [LARGE SCALE GENOMIC DNA]</scope>
    <source>
        <strain evidence="7 8">KCTC 29097</strain>
    </source>
</reference>
<dbReference type="GO" id="GO:0003700">
    <property type="term" value="F:DNA-binding transcription factor activity"/>
    <property type="evidence" value="ECO:0007669"/>
    <property type="project" value="TreeGrafter"/>
</dbReference>
<feature type="compositionally biased region" description="Polar residues" evidence="5">
    <location>
        <begin position="10"/>
        <end position="21"/>
    </location>
</feature>
<proteinExistence type="predicted"/>
<dbReference type="InterPro" id="IPR009057">
    <property type="entry name" value="Homeodomain-like_sf"/>
</dbReference>
<name>A0A3A9YLZ4_9ACTN</name>
<organism evidence="7 8">
    <name type="scientific">Streptomyces hoynatensis</name>
    <dbReference type="NCBI Taxonomy" id="1141874"/>
    <lineage>
        <taxon>Bacteria</taxon>
        <taxon>Bacillati</taxon>
        <taxon>Actinomycetota</taxon>
        <taxon>Actinomycetes</taxon>
        <taxon>Kitasatosporales</taxon>
        <taxon>Streptomycetaceae</taxon>
        <taxon>Streptomyces</taxon>
    </lineage>
</organism>
<dbReference type="PROSITE" id="PS50977">
    <property type="entry name" value="HTH_TETR_2"/>
    <property type="match status" value="1"/>
</dbReference>
<evidence type="ECO:0000259" key="6">
    <source>
        <dbReference type="PROSITE" id="PS50977"/>
    </source>
</evidence>
<keyword evidence="8" id="KW-1185">Reference proteome</keyword>
<evidence type="ECO:0000256" key="3">
    <source>
        <dbReference type="ARBA" id="ARBA00023163"/>
    </source>
</evidence>
<evidence type="ECO:0000313" key="8">
    <source>
        <dbReference type="Proteomes" id="UP000272474"/>
    </source>
</evidence>
<dbReference type="AlphaFoldDB" id="A0A3A9YLZ4"/>
<feature type="region of interest" description="Disordered" evidence="5">
    <location>
        <begin position="1"/>
        <end position="39"/>
    </location>
</feature>
<dbReference type="GO" id="GO:0000976">
    <property type="term" value="F:transcription cis-regulatory region binding"/>
    <property type="evidence" value="ECO:0007669"/>
    <property type="project" value="TreeGrafter"/>
</dbReference>
<dbReference type="Proteomes" id="UP000272474">
    <property type="component" value="Unassembled WGS sequence"/>
</dbReference>
<evidence type="ECO:0000313" key="7">
    <source>
        <dbReference type="EMBL" id="RKN37293.1"/>
    </source>
</evidence>
<dbReference type="InterPro" id="IPR001647">
    <property type="entry name" value="HTH_TetR"/>
</dbReference>
<protein>
    <submittedName>
        <fullName evidence="7">TetR/AcrR family transcriptional regulator</fullName>
    </submittedName>
</protein>
<dbReference type="Pfam" id="PF00440">
    <property type="entry name" value="TetR_N"/>
    <property type="match status" value="1"/>
</dbReference>
<keyword evidence="2 4" id="KW-0238">DNA-binding</keyword>
<dbReference type="SUPFAM" id="SSF48498">
    <property type="entry name" value="Tetracyclin repressor-like, C-terminal domain"/>
    <property type="match status" value="1"/>
</dbReference>
<dbReference type="InterPro" id="IPR049445">
    <property type="entry name" value="TetR_SbtR-like_C"/>
</dbReference>
<dbReference type="PANTHER" id="PTHR30055">
    <property type="entry name" value="HTH-TYPE TRANSCRIPTIONAL REGULATOR RUTR"/>
    <property type="match status" value="1"/>
</dbReference>
<keyword evidence="1" id="KW-0805">Transcription regulation</keyword>
<evidence type="ECO:0000256" key="5">
    <source>
        <dbReference type="SAM" id="MobiDB-lite"/>
    </source>
</evidence>
<accession>A0A3A9YLZ4</accession>
<sequence length="233" mass="24651">MGMPGVPAAQGSSPRTDTYSEPSFMLGGQHAPRSCEPSANDEAEVGMTTAPHRLRADAARNREKILRTARTLFAARGGSVGMDEIAKEAGLAVGTLYRHFPTKADLIGAITSELSDRIFTALDEAVARIDAGGSALEELTTLTERISTAAGEDRTVKAAMSNLGIEAAPELKDRAMAGLARIVEAGHAEGTLHPDVTAADLVLTMSTLPGDELPEPARRRWVTLILRGLTHRS</sequence>
<dbReference type="PRINTS" id="PR00455">
    <property type="entry name" value="HTHTETR"/>
</dbReference>
<dbReference type="Pfam" id="PF21597">
    <property type="entry name" value="TetR_C_43"/>
    <property type="match status" value="1"/>
</dbReference>
<dbReference type="InterPro" id="IPR036271">
    <property type="entry name" value="Tet_transcr_reg_TetR-rel_C_sf"/>
</dbReference>
<feature type="DNA-binding region" description="H-T-H motif" evidence="4">
    <location>
        <begin position="81"/>
        <end position="100"/>
    </location>
</feature>